<accession>A0A8S2PP06</accession>
<protein>
    <submittedName>
        <fullName evidence="1">Uncharacterized protein</fullName>
    </submittedName>
</protein>
<comment type="caution">
    <text evidence="1">The sequence shown here is derived from an EMBL/GenBank/DDBJ whole genome shotgun (WGS) entry which is preliminary data.</text>
</comment>
<evidence type="ECO:0000313" key="2">
    <source>
        <dbReference type="Proteomes" id="UP000681720"/>
    </source>
</evidence>
<name>A0A8S2PP06_9BILA</name>
<organism evidence="1 2">
    <name type="scientific">Rotaria magnacalcarata</name>
    <dbReference type="NCBI Taxonomy" id="392030"/>
    <lineage>
        <taxon>Eukaryota</taxon>
        <taxon>Metazoa</taxon>
        <taxon>Spiralia</taxon>
        <taxon>Gnathifera</taxon>
        <taxon>Rotifera</taxon>
        <taxon>Eurotatoria</taxon>
        <taxon>Bdelloidea</taxon>
        <taxon>Philodinida</taxon>
        <taxon>Philodinidae</taxon>
        <taxon>Rotaria</taxon>
    </lineage>
</organism>
<sequence>MSKKLNKRHGIYKNVNLTKILRAQRNARYRANHPSMWINPLLVKQEQLQKTTTARNETQELTTFDLLSMNRNQSTQNDGNDSVNISSMGTNEFIDDDDGDVTMVKYEDDESEIDIDFDEPVGYTYNENDISYSSDESDDAEIDPEIKYNGTKLSSRDIAVMLCLIKRRHKCTNELIIDIIQLLM</sequence>
<gene>
    <name evidence="1" type="ORF">GIL414_LOCUS15016</name>
</gene>
<evidence type="ECO:0000313" key="1">
    <source>
        <dbReference type="EMBL" id="CAF4062013.1"/>
    </source>
</evidence>
<feature type="non-terminal residue" evidence="1">
    <location>
        <position position="1"/>
    </location>
</feature>
<reference evidence="1" key="1">
    <citation type="submission" date="2021-02" db="EMBL/GenBank/DDBJ databases">
        <authorList>
            <person name="Nowell W R."/>
        </authorList>
    </citation>
    <scope>NUCLEOTIDE SEQUENCE</scope>
</reference>
<dbReference type="Proteomes" id="UP000681720">
    <property type="component" value="Unassembled WGS sequence"/>
</dbReference>
<dbReference type="AlphaFoldDB" id="A0A8S2PP06"/>
<dbReference type="EMBL" id="CAJOBJ010006500">
    <property type="protein sequence ID" value="CAF4062013.1"/>
    <property type="molecule type" value="Genomic_DNA"/>
</dbReference>
<proteinExistence type="predicted"/>